<protein>
    <submittedName>
        <fullName evidence="5">Peroxidase</fullName>
    </submittedName>
</protein>
<keyword evidence="5" id="KW-0560">Oxidoreductase</keyword>
<comment type="subcellular location">
    <subcellularLocation>
        <location evidence="1">Secreted</location>
    </subcellularLocation>
</comment>
<sequence length="534" mass="58978">MRGRSTMATTVGHETSAGEEPPPTPAPEPTTPTKPVHHGTPQRGVDVIPSSSFKTGRFGRMFRHLPVFEHSAEDMAALAQRMLDPAGPPAENPDIPSGYTYFGQFVDHDITFDPVSSLRRQNDPDALHNFRTPRFDLDSLYGRGPADQPYMYDDSGPVTKLRLGEDVGVVPGQTSGAGPDLPRNEPRQRDGEEVFFGRALIGDPRNDENILVSQLHLTMLQFHNRVADVVGATTPLTGDDAFKETQRLVRWHYQWVVVHDFLRRIVGEAVVNDILRTETYVSDAAGSTIALVRPTFQFYKPVNDAYIPVEFAVAAYRFGHSMIRGRYHINDFVRDARGDQGPIPIFGPELPPDELSNLNGFRRLPPQWAVEWKFLFDMPGADTSPQASLPIDTQLARPLADLPLSVAAHPPHALAERNLQRGVALGLPAGNTVARAMGVEPLTDDELGISDLSEDVRLHPPLWFYILKEAEVRAEGKKLGPVGGRIVAEVLLGILADDPLSYLSVEPNWKPQAPMARDDGSFDVPQLLRFAKEA</sequence>
<feature type="region of interest" description="Disordered" evidence="4">
    <location>
        <begin position="169"/>
        <end position="189"/>
    </location>
</feature>
<evidence type="ECO:0000256" key="4">
    <source>
        <dbReference type="SAM" id="MobiDB-lite"/>
    </source>
</evidence>
<dbReference type="GO" id="GO:0020037">
    <property type="term" value="F:heme binding"/>
    <property type="evidence" value="ECO:0007669"/>
    <property type="project" value="InterPro"/>
</dbReference>
<comment type="caution">
    <text evidence="5">The sequence shown here is derived from an EMBL/GenBank/DDBJ whole genome shotgun (WGS) entry which is preliminary data.</text>
</comment>
<evidence type="ECO:0000256" key="1">
    <source>
        <dbReference type="ARBA" id="ARBA00004613"/>
    </source>
</evidence>
<feature type="compositionally biased region" description="Pro residues" evidence="4">
    <location>
        <begin position="20"/>
        <end position="32"/>
    </location>
</feature>
<dbReference type="CDD" id="cd09819">
    <property type="entry name" value="An_peroxidase_bacterial_1"/>
    <property type="match status" value="1"/>
</dbReference>
<dbReference type="OrthoDB" id="105077at2"/>
<proteinExistence type="predicted"/>
<dbReference type="SUPFAM" id="SSF48113">
    <property type="entry name" value="Heme-dependent peroxidases"/>
    <property type="match status" value="1"/>
</dbReference>
<keyword evidence="2" id="KW-0964">Secreted</keyword>
<dbReference type="InterPro" id="IPR019791">
    <property type="entry name" value="Haem_peroxidase_animal"/>
</dbReference>
<dbReference type="GO" id="GO:0004601">
    <property type="term" value="F:peroxidase activity"/>
    <property type="evidence" value="ECO:0007669"/>
    <property type="project" value="UniProtKB-KW"/>
</dbReference>
<evidence type="ECO:0000313" key="6">
    <source>
        <dbReference type="Proteomes" id="UP000307768"/>
    </source>
</evidence>
<dbReference type="Proteomes" id="UP000307768">
    <property type="component" value="Unassembled WGS sequence"/>
</dbReference>
<keyword evidence="5" id="KW-0575">Peroxidase</keyword>
<reference evidence="5 6" key="1">
    <citation type="submission" date="2019-09" db="EMBL/GenBank/DDBJ databases">
        <title>Mumia zhuanghuii sp. nov. isolated from the intestinal contents of plateau pika (Ochotona curzoniae) in the Qinghai-Tibet plateau of China.</title>
        <authorList>
            <person name="Tian Z."/>
        </authorList>
    </citation>
    <scope>NUCLEOTIDE SEQUENCE [LARGE SCALE GENOMIC DNA]</scope>
    <source>
        <strain evidence="6">350</strain>
    </source>
</reference>
<evidence type="ECO:0000256" key="3">
    <source>
        <dbReference type="ARBA" id="ARBA00023180"/>
    </source>
</evidence>
<accession>A0A5Q6RNZ5</accession>
<dbReference type="GO" id="GO:0006979">
    <property type="term" value="P:response to oxidative stress"/>
    <property type="evidence" value="ECO:0007669"/>
    <property type="project" value="InterPro"/>
</dbReference>
<evidence type="ECO:0000256" key="2">
    <source>
        <dbReference type="ARBA" id="ARBA00022525"/>
    </source>
</evidence>
<dbReference type="PANTHER" id="PTHR11475:SF4">
    <property type="entry name" value="CHORION PEROXIDASE"/>
    <property type="match status" value="1"/>
</dbReference>
<name>A0A5Q6RNZ5_9ACTN</name>
<dbReference type="PANTHER" id="PTHR11475">
    <property type="entry name" value="OXIDASE/PEROXIDASE"/>
    <property type="match status" value="1"/>
</dbReference>
<dbReference type="InterPro" id="IPR037120">
    <property type="entry name" value="Haem_peroxidase_sf_animal"/>
</dbReference>
<evidence type="ECO:0000313" key="5">
    <source>
        <dbReference type="EMBL" id="KAA1419783.1"/>
    </source>
</evidence>
<dbReference type="InterPro" id="IPR010255">
    <property type="entry name" value="Haem_peroxidase_sf"/>
</dbReference>
<dbReference type="PROSITE" id="PS50292">
    <property type="entry name" value="PEROXIDASE_3"/>
    <property type="match status" value="1"/>
</dbReference>
<organism evidence="5 6">
    <name type="scientific">Mumia zhuanghuii</name>
    <dbReference type="NCBI Taxonomy" id="2585211"/>
    <lineage>
        <taxon>Bacteria</taxon>
        <taxon>Bacillati</taxon>
        <taxon>Actinomycetota</taxon>
        <taxon>Actinomycetes</taxon>
        <taxon>Propionibacteriales</taxon>
        <taxon>Nocardioidaceae</taxon>
        <taxon>Mumia</taxon>
    </lineage>
</organism>
<dbReference type="Gene3D" id="1.10.640.10">
    <property type="entry name" value="Haem peroxidase domain superfamily, animal type"/>
    <property type="match status" value="1"/>
</dbReference>
<feature type="region of interest" description="Disordered" evidence="4">
    <location>
        <begin position="1"/>
        <end position="51"/>
    </location>
</feature>
<keyword evidence="3" id="KW-0325">Glycoprotein</keyword>
<dbReference type="Pfam" id="PF03098">
    <property type="entry name" value="An_peroxidase"/>
    <property type="match status" value="1"/>
</dbReference>
<dbReference type="GO" id="GO:0005576">
    <property type="term" value="C:extracellular region"/>
    <property type="evidence" value="ECO:0007669"/>
    <property type="project" value="UniProtKB-SubCell"/>
</dbReference>
<dbReference type="EMBL" id="VDFQ02000006">
    <property type="protein sequence ID" value="KAA1419783.1"/>
    <property type="molecule type" value="Genomic_DNA"/>
</dbReference>
<feature type="compositionally biased region" description="Polar residues" evidence="4">
    <location>
        <begin position="1"/>
        <end position="13"/>
    </location>
</feature>
<dbReference type="AlphaFoldDB" id="A0A5Q6RNZ5"/>
<gene>
    <name evidence="5" type="ORF">FE697_017905</name>
</gene>